<sequence length="359" mass="38421">MLSMGGDEIDEAVAHAGRALRAVATAEYDWTVPAGGLEWSCLATAEHVVSDFTAYAAQLTGRAKDAYVPIDIRLDEGTGPLEAVHAVEASGGLLAAVVRTVPRGARGYHPFPHGSADARGFAAMGIVELLLHTYDVLRAFGVPYEPPARLCESLLAWQFPHVPPARDGASHWETLLWATGRGTLPGRARLERWRWHNQVHLPAERVELLEIAPPAAADLAAGGTGGFDWIEGGPCDGTRVGAGHVVKAYEAGTHRPEWGSYALVRRSDQRAIGAMGFHGAPDEEGWAEVGYDLVPAARGEGYATEALRTLSAWALTLPGVRGLRAVVNEGNTASEAVLTRSGYTRTANRDTLHTYERTP</sequence>
<dbReference type="InterPro" id="IPR051908">
    <property type="entry name" value="Ribosomal_N-acetyltransferase"/>
</dbReference>
<dbReference type="PANTHER" id="PTHR43441:SF6">
    <property type="entry name" value="N-ACETYLTRANSFERASE DOMAIN-CONTAINING PROTEIN"/>
    <property type="match status" value="1"/>
</dbReference>
<keyword evidence="3" id="KW-1185">Reference proteome</keyword>
<organism evidence="2 3">
    <name type="scientific">Streptomyces longispororuber</name>
    <dbReference type="NCBI Taxonomy" id="68230"/>
    <lineage>
        <taxon>Bacteria</taxon>
        <taxon>Bacillati</taxon>
        <taxon>Actinomycetota</taxon>
        <taxon>Actinomycetes</taxon>
        <taxon>Kitasatosporales</taxon>
        <taxon>Streptomycetaceae</taxon>
        <taxon>Streptomyces</taxon>
    </lineage>
</organism>
<dbReference type="InterPro" id="IPR000182">
    <property type="entry name" value="GNAT_dom"/>
</dbReference>
<name>A0A918ZID0_9ACTN</name>
<dbReference type="EMBL" id="BNBT01000022">
    <property type="protein sequence ID" value="GHE51546.1"/>
    <property type="molecule type" value="Genomic_DNA"/>
</dbReference>
<evidence type="ECO:0000313" key="2">
    <source>
        <dbReference type="EMBL" id="GHE51546.1"/>
    </source>
</evidence>
<gene>
    <name evidence="2" type="ORF">GCM10018785_21650</name>
</gene>
<reference evidence="2" key="1">
    <citation type="journal article" date="2014" name="Int. J. Syst. Evol. Microbiol.">
        <title>Complete genome sequence of Corynebacterium casei LMG S-19264T (=DSM 44701T), isolated from a smear-ripened cheese.</title>
        <authorList>
            <consortium name="US DOE Joint Genome Institute (JGI-PGF)"/>
            <person name="Walter F."/>
            <person name="Albersmeier A."/>
            <person name="Kalinowski J."/>
            <person name="Ruckert C."/>
        </authorList>
    </citation>
    <scope>NUCLEOTIDE SEQUENCE</scope>
    <source>
        <strain evidence="2">JCM 4784</strain>
    </source>
</reference>
<dbReference type="Pfam" id="PF13302">
    <property type="entry name" value="Acetyltransf_3"/>
    <property type="match status" value="1"/>
</dbReference>
<proteinExistence type="predicted"/>
<dbReference type="GO" id="GO:0005737">
    <property type="term" value="C:cytoplasm"/>
    <property type="evidence" value="ECO:0007669"/>
    <property type="project" value="TreeGrafter"/>
</dbReference>
<reference evidence="2" key="2">
    <citation type="submission" date="2020-09" db="EMBL/GenBank/DDBJ databases">
        <authorList>
            <person name="Sun Q."/>
            <person name="Ohkuma M."/>
        </authorList>
    </citation>
    <scope>NUCLEOTIDE SEQUENCE</scope>
    <source>
        <strain evidence="2">JCM 4784</strain>
    </source>
</reference>
<dbReference type="GO" id="GO:1990189">
    <property type="term" value="F:protein N-terminal-serine acetyltransferase activity"/>
    <property type="evidence" value="ECO:0007669"/>
    <property type="project" value="TreeGrafter"/>
</dbReference>
<dbReference type="RefSeq" id="WP_190135657.1">
    <property type="nucleotide sequence ID" value="NZ_BNBT01000022.1"/>
</dbReference>
<dbReference type="AlphaFoldDB" id="A0A918ZID0"/>
<dbReference type="Gene3D" id="3.40.630.30">
    <property type="match status" value="1"/>
</dbReference>
<dbReference type="Proteomes" id="UP000608024">
    <property type="component" value="Unassembled WGS sequence"/>
</dbReference>
<dbReference type="InterPro" id="IPR016181">
    <property type="entry name" value="Acyl_CoA_acyltransferase"/>
</dbReference>
<feature type="domain" description="N-acetyltransferase" evidence="1">
    <location>
        <begin position="206"/>
        <end position="359"/>
    </location>
</feature>
<dbReference type="SUPFAM" id="SSF55729">
    <property type="entry name" value="Acyl-CoA N-acyltransferases (Nat)"/>
    <property type="match status" value="1"/>
</dbReference>
<evidence type="ECO:0000313" key="3">
    <source>
        <dbReference type="Proteomes" id="UP000608024"/>
    </source>
</evidence>
<evidence type="ECO:0000259" key="1">
    <source>
        <dbReference type="PROSITE" id="PS51186"/>
    </source>
</evidence>
<protein>
    <submittedName>
        <fullName evidence="2">Acetyltransferase</fullName>
    </submittedName>
</protein>
<dbReference type="PANTHER" id="PTHR43441">
    <property type="entry name" value="RIBOSOMAL-PROTEIN-SERINE ACETYLTRANSFERASE"/>
    <property type="match status" value="1"/>
</dbReference>
<comment type="caution">
    <text evidence="2">The sequence shown here is derived from an EMBL/GenBank/DDBJ whole genome shotgun (WGS) entry which is preliminary data.</text>
</comment>
<accession>A0A918ZID0</accession>
<dbReference type="GO" id="GO:0008999">
    <property type="term" value="F:protein-N-terminal-alanine acetyltransferase activity"/>
    <property type="evidence" value="ECO:0007669"/>
    <property type="project" value="TreeGrafter"/>
</dbReference>
<dbReference type="PROSITE" id="PS51186">
    <property type="entry name" value="GNAT"/>
    <property type="match status" value="1"/>
</dbReference>